<feature type="region of interest" description="Disordered" evidence="6">
    <location>
        <begin position="320"/>
        <end position="344"/>
    </location>
</feature>
<sequence>MAPVMDRPLIPQALATGFHTRVKNEQTALWIAAVPTRATKRAKAVVNYAEYEDINFDDDNDPSHDDGFGSYRNNTLNSAGSAASAVASGAMGKLATKTKHVNFTEYDLNMNAQTEEILIPIRLDLEYDSNRIVDFFMWNLNESLITPEQFALITCQDMDLPTSFQQQIAGSIKSQIEEYTNLVTIQLPRDIDIHVIINLSCNLDKNLYEDKFEWDLTSDVVTPEQFAKHVVTDMGLSREFLPAIAHTLHETILKLKKDCIDGHLPQEVFNQSAFGYEAGVRLDHETLGAGWVPSVEELSPWEIERREMERERNIRRLKRESMRVDDGSSKRRGHRRRYEEIDLR</sequence>
<accession>A0A061BHI6</accession>
<keyword evidence="9" id="KW-1185">Reference proteome</keyword>
<evidence type="ECO:0000313" key="9">
    <source>
        <dbReference type="Proteomes" id="UP000189513"/>
    </source>
</evidence>
<dbReference type="EMBL" id="MPUK01000009">
    <property type="protein sequence ID" value="ONH65847.1"/>
    <property type="molecule type" value="Genomic_DNA"/>
</dbReference>
<protein>
    <submittedName>
        <fullName evidence="7">CYFA0S31e00716g1_1</fullName>
    </submittedName>
    <submittedName>
        <fullName evidence="8">Chromatin structure-remodeling complex subunit SFH1</fullName>
    </submittedName>
</protein>
<evidence type="ECO:0000256" key="4">
    <source>
        <dbReference type="ARBA" id="ARBA00023163"/>
    </source>
</evidence>
<evidence type="ECO:0000256" key="3">
    <source>
        <dbReference type="ARBA" id="ARBA00023015"/>
    </source>
</evidence>
<comment type="similarity">
    <text evidence="2">Belongs to the SNF5 family.</text>
</comment>
<keyword evidence="5" id="KW-0539">Nucleus</keyword>
<keyword evidence="3" id="KW-0805">Transcription regulation</keyword>
<evidence type="ECO:0000313" key="7">
    <source>
        <dbReference type="EMBL" id="CDR47354.1"/>
    </source>
</evidence>
<dbReference type="STRING" id="36022.A0A061BHI6"/>
<reference evidence="8" key="3">
    <citation type="submission" date="2017-01" db="EMBL/GenBank/DDBJ databases">
        <authorList>
            <person name="Mah S.A."/>
            <person name="Swanson W.J."/>
            <person name="Moy G.W."/>
            <person name="Vacquier V.D."/>
        </authorList>
    </citation>
    <scope>NUCLEOTIDE SEQUENCE [LARGE SCALE GENOMIC DNA]</scope>
    <source>
        <strain evidence="8">65</strain>
    </source>
</reference>
<dbReference type="VEuPathDB" id="FungiDB:BON22_4406"/>
<organism evidence="7">
    <name type="scientific">Cyberlindnera fabianii</name>
    <name type="common">Yeast</name>
    <name type="synonym">Hansenula fabianii</name>
    <dbReference type="NCBI Taxonomy" id="36022"/>
    <lineage>
        <taxon>Eukaryota</taxon>
        <taxon>Fungi</taxon>
        <taxon>Dikarya</taxon>
        <taxon>Ascomycota</taxon>
        <taxon>Saccharomycotina</taxon>
        <taxon>Saccharomycetes</taxon>
        <taxon>Phaffomycetales</taxon>
        <taxon>Phaffomycetaceae</taxon>
        <taxon>Cyberlindnera</taxon>
    </lineage>
</organism>
<evidence type="ECO:0000256" key="5">
    <source>
        <dbReference type="ARBA" id="ARBA00023242"/>
    </source>
</evidence>
<feature type="compositionally biased region" description="Basic and acidic residues" evidence="6">
    <location>
        <begin position="320"/>
        <end position="329"/>
    </location>
</feature>
<dbReference type="PANTHER" id="PTHR10019">
    <property type="entry name" value="SNF5"/>
    <property type="match status" value="1"/>
</dbReference>
<evidence type="ECO:0000313" key="8">
    <source>
        <dbReference type="EMBL" id="ONH65847.1"/>
    </source>
</evidence>
<evidence type="ECO:0000256" key="6">
    <source>
        <dbReference type="SAM" id="MobiDB-lite"/>
    </source>
</evidence>
<reference evidence="9" key="2">
    <citation type="journal article" date="2017" name="Genome Announc.">
        <title>Genome sequences of Cyberlindnera fabianii 65, Pichia kudriavzevii 129, and Saccharomyces cerevisiae 131 isolated from fermented masau fruits in Zimbabwe.</title>
        <authorList>
            <person name="van Rijswijck I.M.H."/>
            <person name="Derks M.F.L."/>
            <person name="Abee T."/>
            <person name="de Ridder D."/>
            <person name="Smid E.J."/>
        </authorList>
    </citation>
    <scope>NUCLEOTIDE SEQUENCE [LARGE SCALE GENOMIC DNA]</scope>
    <source>
        <strain evidence="9">65</strain>
    </source>
</reference>
<reference evidence="7" key="1">
    <citation type="journal article" date="2014" name="Genome Announc.">
        <title>Genome sequence of the yeast Cyberlindnera fabianii (Hansenula fabianii).</title>
        <authorList>
            <person name="Freel K.C."/>
            <person name="Sarilar V."/>
            <person name="Neuveglise C."/>
            <person name="Devillers H."/>
            <person name="Friedrich A."/>
            <person name="Schacherer J."/>
        </authorList>
    </citation>
    <scope>NUCLEOTIDE SEQUENCE</scope>
    <source>
        <strain evidence="7">YJS4271</strain>
    </source>
</reference>
<proteinExistence type="inferred from homology"/>
<keyword evidence="4" id="KW-0804">Transcription</keyword>
<dbReference type="Pfam" id="PF04855">
    <property type="entry name" value="SNF5"/>
    <property type="match status" value="1"/>
</dbReference>
<dbReference type="OMA" id="MWNLNES"/>
<comment type="subcellular location">
    <subcellularLocation>
        <location evidence="1">Nucleus</location>
    </subcellularLocation>
</comment>
<dbReference type="OrthoDB" id="10258327at2759"/>
<dbReference type="GO" id="GO:0006338">
    <property type="term" value="P:chromatin remodeling"/>
    <property type="evidence" value="ECO:0007669"/>
    <property type="project" value="InterPro"/>
</dbReference>
<dbReference type="AlphaFoldDB" id="A0A061BHI6"/>
<dbReference type="Proteomes" id="UP000189513">
    <property type="component" value="Unassembled WGS sequence"/>
</dbReference>
<evidence type="ECO:0000256" key="2">
    <source>
        <dbReference type="ARBA" id="ARBA00010239"/>
    </source>
</evidence>
<dbReference type="GO" id="GO:0000228">
    <property type="term" value="C:nuclear chromosome"/>
    <property type="evidence" value="ECO:0007669"/>
    <property type="project" value="InterPro"/>
</dbReference>
<dbReference type="InterPro" id="IPR006939">
    <property type="entry name" value="SNF5"/>
</dbReference>
<gene>
    <name evidence="8" type="ORF">BON22_4406</name>
    <name evidence="7" type="ORF">CYFA0S_31e00716g</name>
</gene>
<evidence type="ECO:0000256" key="1">
    <source>
        <dbReference type="ARBA" id="ARBA00004123"/>
    </source>
</evidence>
<dbReference type="EMBL" id="LK052916">
    <property type="protein sequence ID" value="CDR47354.1"/>
    <property type="molecule type" value="Genomic_DNA"/>
</dbReference>
<name>A0A061BHI6_CYBFA</name>